<evidence type="ECO:0000313" key="2">
    <source>
        <dbReference type="Proteomes" id="UP000030023"/>
    </source>
</evidence>
<name>A0ABR4XQX0_9LACO</name>
<proteinExistence type="predicted"/>
<comment type="caution">
    <text evidence="1">The sequence shown here is derived from an EMBL/GenBank/DDBJ whole genome shotgun (WGS) entry which is preliminary data.</text>
</comment>
<sequence length="56" mass="6575">MNKEKFVKQSSYTASQWRSIHSGTAKQMDYLNKHVESMEATYERHMPGNEHMLDGE</sequence>
<protein>
    <submittedName>
        <fullName evidence="1">Uncharacterized protein</fullName>
    </submittedName>
</protein>
<keyword evidence="2" id="KW-1185">Reference proteome</keyword>
<accession>A0ABR4XQX0</accession>
<reference evidence="1 2" key="1">
    <citation type="journal article" date="2014" name="Antonie Van Leeuwenhoek">
        <title>Oenococcus alcoholitolerans sp. nov., a lactic acid bacteria isolated from cachaca and ethanol fermentation processes.</title>
        <authorList>
            <person name="Badotti F."/>
            <person name="Moreira A.P."/>
            <person name="Tonon L.A."/>
            <person name="de Lucena B.T."/>
            <person name="Gomes Fde C."/>
            <person name="Kruger R."/>
            <person name="Thompson C.C."/>
            <person name="de Morais M.A.Jr."/>
            <person name="Rosa C.A."/>
            <person name="Thompson F.L."/>
        </authorList>
    </citation>
    <scope>NUCLEOTIDE SEQUENCE [LARGE SCALE GENOMIC DNA]</scope>
    <source>
        <strain evidence="1 2">UFRJ-M7.2.18</strain>
    </source>
</reference>
<dbReference type="Proteomes" id="UP000030023">
    <property type="component" value="Unassembled WGS sequence"/>
</dbReference>
<dbReference type="EMBL" id="AXCV01000214">
    <property type="protein sequence ID" value="KGO31775.1"/>
    <property type="molecule type" value="Genomic_DNA"/>
</dbReference>
<gene>
    <name evidence="1" type="ORF">Q757_05120</name>
</gene>
<evidence type="ECO:0000313" key="1">
    <source>
        <dbReference type="EMBL" id="KGO31775.1"/>
    </source>
</evidence>
<organism evidence="1 2">
    <name type="scientific">Oenococcus alcoholitolerans</name>
    <dbReference type="NCBI Taxonomy" id="931074"/>
    <lineage>
        <taxon>Bacteria</taxon>
        <taxon>Bacillati</taxon>
        <taxon>Bacillota</taxon>
        <taxon>Bacilli</taxon>
        <taxon>Lactobacillales</taxon>
        <taxon>Lactobacillaceae</taxon>
        <taxon>Oenococcus</taxon>
    </lineage>
</organism>